<gene>
    <name evidence="5" type="primary">LOC106596980</name>
</gene>
<name>A0ABM3DFX3_SALSA</name>
<sequence length="98" mass="11303">MDLAEELGQLDLLTTDGPFTMKEITQIISDLKKDNFNLRLRIFFYEERLQQRCDDSAEEMYKTNIDLKVEVETLKEEFEGAAEGLCPCTVSLAENLSF</sequence>
<comment type="subcellular location">
    <subcellularLocation>
        <location evidence="1">Cytoplasm</location>
    </subcellularLocation>
</comment>
<protein>
    <submittedName>
        <fullName evidence="5">CDK5 regulatory subunit-associated protein 2-like</fullName>
    </submittedName>
</protein>
<evidence type="ECO:0000313" key="4">
    <source>
        <dbReference type="Proteomes" id="UP001652741"/>
    </source>
</evidence>
<evidence type="ECO:0000256" key="2">
    <source>
        <dbReference type="ARBA" id="ARBA00022490"/>
    </source>
</evidence>
<proteinExistence type="predicted"/>
<dbReference type="InterPro" id="IPR012943">
    <property type="entry name" value="Cnn_1N"/>
</dbReference>
<accession>A0ABM3DFX3</accession>
<evidence type="ECO:0000313" key="5">
    <source>
        <dbReference type="RefSeq" id="XP_045557714.1"/>
    </source>
</evidence>
<organism evidence="4 5">
    <name type="scientific">Salmo salar</name>
    <name type="common">Atlantic salmon</name>
    <dbReference type="NCBI Taxonomy" id="8030"/>
    <lineage>
        <taxon>Eukaryota</taxon>
        <taxon>Metazoa</taxon>
        <taxon>Chordata</taxon>
        <taxon>Craniata</taxon>
        <taxon>Vertebrata</taxon>
        <taxon>Euteleostomi</taxon>
        <taxon>Actinopterygii</taxon>
        <taxon>Neopterygii</taxon>
        <taxon>Teleostei</taxon>
        <taxon>Protacanthopterygii</taxon>
        <taxon>Salmoniformes</taxon>
        <taxon>Salmonidae</taxon>
        <taxon>Salmoninae</taxon>
        <taxon>Salmo</taxon>
    </lineage>
</organism>
<keyword evidence="2" id="KW-0963">Cytoplasm</keyword>
<dbReference type="PANTHER" id="PTHR46930:SF1">
    <property type="entry name" value="CDK5 REGULATORY SUBUNIT-ASSOCIATED PROTEIN 2"/>
    <property type="match status" value="1"/>
</dbReference>
<evidence type="ECO:0000259" key="3">
    <source>
        <dbReference type="Pfam" id="PF07989"/>
    </source>
</evidence>
<feature type="domain" description="Centrosomin N-terminal motif 1" evidence="3">
    <location>
        <begin position="20"/>
        <end position="79"/>
    </location>
</feature>
<dbReference type="PANTHER" id="PTHR46930">
    <property type="entry name" value="CDK5 REGULATORY SUBUNIT-ASSOCIATED PROTEIN 2"/>
    <property type="match status" value="1"/>
</dbReference>
<dbReference type="RefSeq" id="XP_045557714.1">
    <property type="nucleotide sequence ID" value="XM_045701758.1"/>
</dbReference>
<evidence type="ECO:0000256" key="1">
    <source>
        <dbReference type="ARBA" id="ARBA00004496"/>
    </source>
</evidence>
<reference evidence="5" key="1">
    <citation type="submission" date="2025-08" db="UniProtKB">
        <authorList>
            <consortium name="RefSeq"/>
        </authorList>
    </citation>
    <scope>IDENTIFICATION</scope>
</reference>
<dbReference type="Proteomes" id="UP001652741">
    <property type="component" value="Chromosome ssa01"/>
</dbReference>
<dbReference type="InterPro" id="IPR042791">
    <property type="entry name" value="CDK5RAP2"/>
</dbReference>
<dbReference type="Pfam" id="PF07989">
    <property type="entry name" value="Cnn_1N"/>
    <property type="match status" value="1"/>
</dbReference>
<keyword evidence="4" id="KW-1185">Reference proteome</keyword>
<dbReference type="GeneID" id="106596980"/>